<evidence type="ECO:0008006" key="3">
    <source>
        <dbReference type="Google" id="ProtNLM"/>
    </source>
</evidence>
<name>A0A7J9AHF1_9ROSI</name>
<proteinExistence type="predicted"/>
<dbReference type="EMBL" id="JABEZV010000010">
    <property type="protein sequence ID" value="MBA0723508.1"/>
    <property type="molecule type" value="Genomic_DNA"/>
</dbReference>
<reference evidence="1 2" key="1">
    <citation type="journal article" date="2019" name="Genome Biol. Evol.">
        <title>Insights into the evolution of the New World diploid cottons (Gossypium, subgenus Houzingenia) based on genome sequencing.</title>
        <authorList>
            <person name="Grover C.E."/>
            <person name="Arick M.A. 2nd"/>
            <person name="Thrash A."/>
            <person name="Conover J.L."/>
            <person name="Sanders W.S."/>
            <person name="Peterson D.G."/>
            <person name="Frelichowski J.E."/>
            <person name="Scheffler J.A."/>
            <person name="Scheffler B.E."/>
            <person name="Wendel J.F."/>
        </authorList>
    </citation>
    <scope>NUCLEOTIDE SEQUENCE [LARGE SCALE GENOMIC DNA]</scope>
    <source>
        <strain evidence="1">4</strain>
        <tissue evidence="1">Leaf</tissue>
    </source>
</reference>
<feature type="non-terminal residue" evidence="1">
    <location>
        <position position="1"/>
    </location>
</feature>
<keyword evidence="2" id="KW-1185">Reference proteome</keyword>
<gene>
    <name evidence="1" type="ORF">Golax_004083</name>
</gene>
<dbReference type="Proteomes" id="UP000593574">
    <property type="component" value="Unassembled WGS sequence"/>
</dbReference>
<evidence type="ECO:0000313" key="1">
    <source>
        <dbReference type="EMBL" id="MBA0723508.1"/>
    </source>
</evidence>
<organism evidence="1 2">
    <name type="scientific">Gossypium laxum</name>
    <dbReference type="NCBI Taxonomy" id="34288"/>
    <lineage>
        <taxon>Eukaryota</taxon>
        <taxon>Viridiplantae</taxon>
        <taxon>Streptophyta</taxon>
        <taxon>Embryophyta</taxon>
        <taxon>Tracheophyta</taxon>
        <taxon>Spermatophyta</taxon>
        <taxon>Magnoliopsida</taxon>
        <taxon>eudicotyledons</taxon>
        <taxon>Gunneridae</taxon>
        <taxon>Pentapetalae</taxon>
        <taxon>rosids</taxon>
        <taxon>malvids</taxon>
        <taxon>Malvales</taxon>
        <taxon>Malvaceae</taxon>
        <taxon>Malvoideae</taxon>
        <taxon>Gossypium</taxon>
    </lineage>
</organism>
<dbReference type="PANTHER" id="PTHR31286:SF173">
    <property type="entry name" value="DUF4283 DOMAIN-CONTAINING PROTEIN"/>
    <property type="match status" value="1"/>
</dbReference>
<comment type="caution">
    <text evidence="1">The sequence shown here is derived from an EMBL/GenBank/DDBJ whole genome shotgun (WGS) entry which is preliminary data.</text>
</comment>
<dbReference type="InterPro" id="IPR040256">
    <property type="entry name" value="At4g02000-like"/>
</dbReference>
<accession>A0A7J9AHF1</accession>
<dbReference type="AlphaFoldDB" id="A0A7J9AHF1"/>
<evidence type="ECO:0000313" key="2">
    <source>
        <dbReference type="Proteomes" id="UP000593574"/>
    </source>
</evidence>
<dbReference type="PANTHER" id="PTHR31286">
    <property type="entry name" value="GLYCINE-RICH CELL WALL STRUCTURAL PROTEIN 1.8-LIKE"/>
    <property type="match status" value="1"/>
</dbReference>
<protein>
    <recommendedName>
        <fullName evidence="3">DUF4283 domain-containing protein</fullName>
    </recommendedName>
</protein>
<sequence length="239" mass="27993">GLDTNRGSFKDTLIGKERRENKDSSTLKNDDDFKLLDGDIITGKEDGMPLIQFSNRIHHILRKSMALSVIVKLLGRKIRFNTLSSKLFSFRKPSQPLKLMDVIFGQYMTIQPWIQNFSTIQPYPHNVVAWILLLGLPRYMYKKKLVKVIGERIGPVVRLNDNIDNSFRVQFDKITVFLDLNEPLISRIKIEYRVQWIEYESFPNNVSVPTPSCPNLDYQATQEKYGPWMLVERQKWRDD</sequence>